<proteinExistence type="predicted"/>
<feature type="compositionally biased region" description="Acidic residues" evidence="1">
    <location>
        <begin position="81"/>
        <end position="92"/>
    </location>
</feature>
<sequence length="590" mass="66729">MRGPDDPGEAKLPATEAKPRDPGHQTRRGGEEHEQRTLQVDNTGAPDGQAVQSITESKNGDDDGHMTLAIHDSIVPKTPDSQEEVPVEDTGDDQSTKTDKLDPRSAPQTKAEPDRVGVMQVEQFTRLRDEWMATIAELFANAHDKVAIDEERVPAVKHRYPKLRGDERALLTTFFTEVFVVSRGMFADWDRYATAATRDLYNTSWSFKKILESLIDKVKWAREQPMNMWVAKIKAATTNEITRNGTAKKYQTFMFNPAKFSRADIETLMRICEQPVAVTHGRALHESRNSPNRVLDSKEITRLNRTIQMQVEGELVLQLRGRGTISPSRRSTRAIKDDIMLAAVAAGVNLDEVQGMLNITKTISYNHVQRSVHFFCFDRVTARKYQLMYIQFQKQIYALANVHGPDAGTVWDLQLALDGTRPAMIREYELVSQPNQPLEDVTTTKDLESRLGLRPVVAPESGNCMAMALAQAVTDLDLAALPGKLENITAIIKRGVGWSGQLNFLDQFNHFTRKTTLINVERGWEEMDAHESSKQFRWYLHEYANSSSDPEVSVPRYNSGRSEVMALAASFLQRKIFVVAYNVDHKKQWQ</sequence>
<dbReference type="Proteomes" id="UP000437068">
    <property type="component" value="Unassembled WGS sequence"/>
</dbReference>
<protein>
    <submittedName>
        <fullName evidence="2">Uncharacterized protein</fullName>
    </submittedName>
</protein>
<feature type="region of interest" description="Disordered" evidence="1">
    <location>
        <begin position="1"/>
        <end position="115"/>
    </location>
</feature>
<dbReference type="EMBL" id="QXGE01001016">
    <property type="protein sequence ID" value="KAE9299243.1"/>
    <property type="molecule type" value="Genomic_DNA"/>
</dbReference>
<dbReference type="EMBL" id="QXGA01000991">
    <property type="protein sequence ID" value="KAE9132753.1"/>
    <property type="molecule type" value="Genomic_DNA"/>
</dbReference>
<evidence type="ECO:0000313" key="5">
    <source>
        <dbReference type="Proteomes" id="UP000440732"/>
    </source>
</evidence>
<gene>
    <name evidence="3" type="ORF">PF001_g15529</name>
    <name evidence="2" type="ORF">PF006_g15201</name>
</gene>
<evidence type="ECO:0000313" key="2">
    <source>
        <dbReference type="EMBL" id="KAE9132753.1"/>
    </source>
</evidence>
<evidence type="ECO:0000256" key="1">
    <source>
        <dbReference type="SAM" id="MobiDB-lite"/>
    </source>
</evidence>
<dbReference type="AlphaFoldDB" id="A0A6A3TAV4"/>
<dbReference type="Proteomes" id="UP000440732">
    <property type="component" value="Unassembled WGS sequence"/>
</dbReference>
<reference evidence="4 5" key="1">
    <citation type="submission" date="2018-08" db="EMBL/GenBank/DDBJ databases">
        <title>Genomic investigation of the strawberry pathogen Phytophthora fragariae indicates pathogenicity is determined by transcriptional variation in three key races.</title>
        <authorList>
            <person name="Adams T.M."/>
            <person name="Armitage A.D."/>
            <person name="Sobczyk M.K."/>
            <person name="Bates H.J."/>
            <person name="Dunwell J.M."/>
            <person name="Nellist C.F."/>
            <person name="Harrison R.J."/>
        </authorList>
    </citation>
    <scope>NUCLEOTIDE SEQUENCE [LARGE SCALE GENOMIC DNA]</scope>
    <source>
        <strain evidence="3 4">A4</strain>
        <strain evidence="2 5">NOV-5</strain>
    </source>
</reference>
<evidence type="ECO:0000313" key="3">
    <source>
        <dbReference type="EMBL" id="KAE9299243.1"/>
    </source>
</evidence>
<accession>A0A6A3TAV4</accession>
<feature type="compositionally biased region" description="Basic and acidic residues" evidence="1">
    <location>
        <begin position="94"/>
        <end position="103"/>
    </location>
</feature>
<evidence type="ECO:0000313" key="4">
    <source>
        <dbReference type="Proteomes" id="UP000437068"/>
    </source>
</evidence>
<comment type="caution">
    <text evidence="2">The sequence shown here is derived from an EMBL/GenBank/DDBJ whole genome shotgun (WGS) entry which is preliminary data.</text>
</comment>
<organism evidence="2 5">
    <name type="scientific">Phytophthora fragariae</name>
    <dbReference type="NCBI Taxonomy" id="53985"/>
    <lineage>
        <taxon>Eukaryota</taxon>
        <taxon>Sar</taxon>
        <taxon>Stramenopiles</taxon>
        <taxon>Oomycota</taxon>
        <taxon>Peronosporomycetes</taxon>
        <taxon>Peronosporales</taxon>
        <taxon>Peronosporaceae</taxon>
        <taxon>Phytophthora</taxon>
    </lineage>
</organism>
<name>A0A6A3TAV4_9STRA</name>
<feature type="compositionally biased region" description="Basic and acidic residues" evidence="1">
    <location>
        <begin position="17"/>
        <end position="36"/>
    </location>
</feature>